<dbReference type="Gene3D" id="3.40.250.10">
    <property type="entry name" value="Rhodanese-like domain"/>
    <property type="match status" value="1"/>
</dbReference>
<dbReference type="SMART" id="SM00450">
    <property type="entry name" value="RHOD"/>
    <property type="match status" value="1"/>
</dbReference>
<dbReference type="OrthoDB" id="9815890at2"/>
<evidence type="ECO:0000259" key="1">
    <source>
        <dbReference type="PROSITE" id="PS50206"/>
    </source>
</evidence>
<keyword evidence="3" id="KW-1185">Reference proteome</keyword>
<dbReference type="RefSeq" id="WP_009867008.1">
    <property type="nucleotide sequence ID" value="NZ_JXSL01000028.1"/>
</dbReference>
<dbReference type="CDD" id="cd01522">
    <property type="entry name" value="RHOD_1"/>
    <property type="match status" value="1"/>
</dbReference>
<dbReference type="PROSITE" id="PS50206">
    <property type="entry name" value="RHODANESE_3"/>
    <property type="match status" value="1"/>
</dbReference>
<accession>A0A0C2YT40</accession>
<dbReference type="InterPro" id="IPR036873">
    <property type="entry name" value="Rhodanese-like_dom_sf"/>
</dbReference>
<dbReference type="Pfam" id="PF00581">
    <property type="entry name" value="Rhodanese"/>
    <property type="match status" value="1"/>
</dbReference>
<dbReference type="AlphaFoldDB" id="A0A0C2YT40"/>
<organism evidence="2 3">
    <name type="scientific">Paramagnetospirillum magnetotacticum MS-1</name>
    <dbReference type="NCBI Taxonomy" id="272627"/>
    <lineage>
        <taxon>Bacteria</taxon>
        <taxon>Pseudomonadati</taxon>
        <taxon>Pseudomonadota</taxon>
        <taxon>Alphaproteobacteria</taxon>
        <taxon>Rhodospirillales</taxon>
        <taxon>Magnetospirillaceae</taxon>
        <taxon>Paramagnetospirillum</taxon>
    </lineage>
</organism>
<dbReference type="Proteomes" id="UP000031971">
    <property type="component" value="Unassembled WGS sequence"/>
</dbReference>
<comment type="caution">
    <text evidence="2">The sequence shown here is derived from an EMBL/GenBank/DDBJ whole genome shotgun (WGS) entry which is preliminary data.</text>
</comment>
<gene>
    <name evidence="2" type="ORF">CCC_03596</name>
</gene>
<dbReference type="InterPro" id="IPR044240">
    <property type="entry name" value="STR4-like"/>
</dbReference>
<feature type="domain" description="Rhodanese" evidence="1">
    <location>
        <begin position="24"/>
        <end position="143"/>
    </location>
</feature>
<dbReference type="InterPro" id="IPR001763">
    <property type="entry name" value="Rhodanese-like_dom"/>
</dbReference>
<protein>
    <recommendedName>
        <fullName evidence="1">Rhodanese domain-containing protein</fullName>
    </recommendedName>
</protein>
<sequence length="144" mass="15463">MTTLSSLGYAGEITPAEAWDRLASDPSAKIIDVRTQAEWSFVGVPDLAPVGKQVLLVSWQVFPTMARNDAFAAQVEAHGVKKDDTVLLLCRSGVRSRAAAEFLTQLGYTAAWNITDGFEGPHDPAKHRGAVAGWKASALPWVQG</sequence>
<reference evidence="2 3" key="1">
    <citation type="submission" date="2015-01" db="EMBL/GenBank/DDBJ databases">
        <title>Genome Sequence of Magnetospirillum magnetotacticum Strain MS-1.</title>
        <authorList>
            <person name="Marinov G.K."/>
            <person name="Smalley M.D."/>
            <person name="DeSalvo G."/>
        </authorList>
    </citation>
    <scope>NUCLEOTIDE SEQUENCE [LARGE SCALE GENOMIC DNA]</scope>
    <source>
        <strain evidence="2 3">MS-1</strain>
    </source>
</reference>
<dbReference type="PANTHER" id="PTHR47377:SF1">
    <property type="entry name" value="RHODANESE-LIKE DOMAIN-CONTAINING PROTEIN 4, CHLOROPLASTIC"/>
    <property type="match status" value="1"/>
</dbReference>
<dbReference type="SUPFAM" id="SSF52821">
    <property type="entry name" value="Rhodanese/Cell cycle control phosphatase"/>
    <property type="match status" value="1"/>
</dbReference>
<name>A0A0C2YT40_PARME</name>
<dbReference type="PANTHER" id="PTHR47377">
    <property type="entry name" value="RHODANESE-LIKE DOMAIN-CONTAINING PROTEIN 4, CHLOROPLASTIC"/>
    <property type="match status" value="1"/>
</dbReference>
<dbReference type="EMBL" id="JXSL01000028">
    <property type="protein sequence ID" value="KIL98313.1"/>
    <property type="molecule type" value="Genomic_DNA"/>
</dbReference>
<dbReference type="STRING" id="272627.CCC_03596"/>
<evidence type="ECO:0000313" key="3">
    <source>
        <dbReference type="Proteomes" id="UP000031971"/>
    </source>
</evidence>
<evidence type="ECO:0000313" key="2">
    <source>
        <dbReference type="EMBL" id="KIL98313.1"/>
    </source>
</evidence>
<proteinExistence type="predicted"/>